<dbReference type="AlphaFoldDB" id="A0A402AL95"/>
<dbReference type="PANTHER" id="PTHR43217:SF1">
    <property type="entry name" value="SUCCINATE SEMIALDEHYDE DEHYDROGENASE [NAD(P)+] SAD"/>
    <property type="match status" value="1"/>
</dbReference>
<evidence type="ECO:0000259" key="4">
    <source>
        <dbReference type="Pfam" id="PF00171"/>
    </source>
</evidence>
<sequence length="467" mass="51138">MSIQSINPATEEVLETFEPYSSEQIDEALQQAHTAFSSWRRTSFAERSALFHRLASYLREHKARLARIATLEMGKPIVEAESEVEKCALNCEYYADNAEKFLSPQVLPSNATKSYIAFRPLGVVLALMPWNFPYWQVMRFAAPGLMAGNTAVLKHASNVSQVALEIERMFEACGFPQGVFRTVLVPGAETEALIKDPRIAAVTLTGSEQAGIKVASTSGGEIKKHVLELGGADAYIVLADADLDAAAKTAVQARNQNNGQSCIAAKRFIVVDQVYDAFTEKFVKYTQQLRIGDPLERETKIGPLARKDLRETLEKQVQDSLAQGAKLATGGKRVGDKGYYYEPTILADVTPEMTAFKEETFGPLAAVIRARDAEHAIELANDSIFGLSSNLWTRDLELAQQLAARIEAGGVFINGMTASTPSLPFGGVKHSGYGRELSHFGIQEFVNIQTIWIGPKTDETPTQSPAE</sequence>
<dbReference type="InterPro" id="IPR047110">
    <property type="entry name" value="GABD/Sad-like"/>
</dbReference>
<protein>
    <submittedName>
        <fullName evidence="5">Succinate-semialdehyde dehydrogenase</fullName>
    </submittedName>
</protein>
<feature type="domain" description="Aldehyde dehydrogenase" evidence="4">
    <location>
        <begin position="3"/>
        <end position="451"/>
    </location>
</feature>
<comment type="similarity">
    <text evidence="1">Belongs to the aldehyde dehydrogenase family.</text>
</comment>
<comment type="caution">
    <text evidence="5">The sequence shown here is derived from an EMBL/GenBank/DDBJ whole genome shotgun (WGS) entry which is preliminary data.</text>
</comment>
<dbReference type="CDD" id="cd07100">
    <property type="entry name" value="ALDH_SSADH1_GabD1"/>
    <property type="match status" value="1"/>
</dbReference>
<dbReference type="InterPro" id="IPR016163">
    <property type="entry name" value="Ald_DH_C"/>
</dbReference>
<dbReference type="PANTHER" id="PTHR43217">
    <property type="entry name" value="SUCCINATE SEMIALDEHYDE DEHYDROGENASE [NAD(P)+] SAD"/>
    <property type="match status" value="1"/>
</dbReference>
<keyword evidence="3" id="KW-0560">Oxidoreductase</keyword>
<dbReference type="Pfam" id="PF00171">
    <property type="entry name" value="Aldedh"/>
    <property type="match status" value="1"/>
</dbReference>
<dbReference type="GO" id="GO:0004030">
    <property type="term" value="F:aldehyde dehydrogenase [NAD(P)+] activity"/>
    <property type="evidence" value="ECO:0007669"/>
    <property type="project" value="InterPro"/>
</dbReference>
<dbReference type="InterPro" id="IPR015590">
    <property type="entry name" value="Aldehyde_DH_dom"/>
</dbReference>
<proteinExistence type="inferred from homology"/>
<evidence type="ECO:0000256" key="3">
    <source>
        <dbReference type="ARBA" id="ARBA00023002"/>
    </source>
</evidence>
<dbReference type="RefSeq" id="WP_126551693.1">
    <property type="nucleotide sequence ID" value="NZ_BIFS01000001.1"/>
</dbReference>
<dbReference type="SUPFAM" id="SSF53720">
    <property type="entry name" value="ALDH-like"/>
    <property type="match status" value="1"/>
</dbReference>
<organism evidence="5 6">
    <name type="scientific">Dictyobacter kobayashii</name>
    <dbReference type="NCBI Taxonomy" id="2014872"/>
    <lineage>
        <taxon>Bacteria</taxon>
        <taxon>Bacillati</taxon>
        <taxon>Chloroflexota</taxon>
        <taxon>Ktedonobacteria</taxon>
        <taxon>Ktedonobacterales</taxon>
        <taxon>Dictyobacteraceae</taxon>
        <taxon>Dictyobacter</taxon>
    </lineage>
</organism>
<dbReference type="GO" id="GO:0004777">
    <property type="term" value="F:succinate-semialdehyde dehydrogenase (NAD+) activity"/>
    <property type="evidence" value="ECO:0007669"/>
    <property type="project" value="TreeGrafter"/>
</dbReference>
<dbReference type="Proteomes" id="UP000287188">
    <property type="component" value="Unassembled WGS sequence"/>
</dbReference>
<dbReference type="EMBL" id="BIFS01000001">
    <property type="protein sequence ID" value="GCE19907.1"/>
    <property type="molecule type" value="Genomic_DNA"/>
</dbReference>
<evidence type="ECO:0000313" key="5">
    <source>
        <dbReference type="EMBL" id="GCE19907.1"/>
    </source>
</evidence>
<gene>
    <name evidence="5" type="ORF">KDK_37070</name>
</gene>
<evidence type="ECO:0000256" key="2">
    <source>
        <dbReference type="ARBA" id="ARBA00022857"/>
    </source>
</evidence>
<dbReference type="InterPro" id="IPR016161">
    <property type="entry name" value="Ald_DH/histidinol_DH"/>
</dbReference>
<evidence type="ECO:0000256" key="1">
    <source>
        <dbReference type="ARBA" id="ARBA00009986"/>
    </source>
</evidence>
<dbReference type="FunFam" id="3.40.309.10:FF:000010">
    <property type="entry name" value="Gamma-aminobutyraldehyde dehydrogenase"/>
    <property type="match status" value="1"/>
</dbReference>
<name>A0A402AL95_9CHLR</name>
<keyword evidence="6" id="KW-1185">Reference proteome</keyword>
<dbReference type="InterPro" id="IPR044148">
    <property type="entry name" value="ALDH_GabD1-like"/>
</dbReference>
<dbReference type="Gene3D" id="3.40.309.10">
    <property type="entry name" value="Aldehyde Dehydrogenase, Chain A, domain 2"/>
    <property type="match status" value="1"/>
</dbReference>
<evidence type="ECO:0000313" key="6">
    <source>
        <dbReference type="Proteomes" id="UP000287188"/>
    </source>
</evidence>
<accession>A0A402AL95</accession>
<reference evidence="6" key="1">
    <citation type="submission" date="2018-12" db="EMBL/GenBank/DDBJ databases">
        <title>Tengunoibacter tsumagoiensis gen. nov., sp. nov., Dictyobacter kobayashii sp. nov., D. alpinus sp. nov., and D. joshuensis sp. nov. and description of Dictyobacteraceae fam. nov. within the order Ktedonobacterales isolated from Tengu-no-mugimeshi.</title>
        <authorList>
            <person name="Wang C.M."/>
            <person name="Zheng Y."/>
            <person name="Sakai Y."/>
            <person name="Toyoda A."/>
            <person name="Minakuchi Y."/>
            <person name="Abe K."/>
            <person name="Yokota A."/>
            <person name="Yabe S."/>
        </authorList>
    </citation>
    <scope>NUCLEOTIDE SEQUENCE [LARGE SCALE GENOMIC DNA]</scope>
    <source>
        <strain evidence="6">Uno11</strain>
    </source>
</reference>
<dbReference type="OrthoDB" id="9762913at2"/>
<dbReference type="Gene3D" id="3.40.605.10">
    <property type="entry name" value="Aldehyde Dehydrogenase, Chain A, domain 1"/>
    <property type="match status" value="1"/>
</dbReference>
<keyword evidence="2" id="KW-0521">NADP</keyword>
<dbReference type="InterPro" id="IPR016162">
    <property type="entry name" value="Ald_DH_N"/>
</dbReference>
<dbReference type="FunFam" id="3.40.605.10:FF:000012">
    <property type="entry name" value="NAD-dependent succinate-semialdehyde dehydrogenase"/>
    <property type="match status" value="1"/>
</dbReference>